<keyword evidence="9" id="KW-0106">Calcium</keyword>
<evidence type="ECO:0000256" key="5">
    <source>
        <dbReference type="ARBA" id="ARBA00022801"/>
    </source>
</evidence>
<accession>A0A914E3I2</accession>
<feature type="domain" description="C-type lectin" evidence="10">
    <location>
        <begin position="277"/>
        <end position="389"/>
    </location>
</feature>
<feature type="binding site" evidence="9">
    <location>
        <position position="161"/>
    </location>
    <ligand>
        <name>Zn(2+)</name>
        <dbReference type="ChEBI" id="CHEBI:29105"/>
        <label>1</label>
    </ligand>
</feature>
<dbReference type="InterPro" id="IPR016186">
    <property type="entry name" value="C-type_lectin-like/link_sf"/>
</dbReference>
<name>A0A914E3I2_9BILA</name>
<feature type="binding site" evidence="9">
    <location>
        <position position="168"/>
    </location>
    <ligand>
        <name>Ca(2+)</name>
        <dbReference type="ChEBI" id="CHEBI:29108"/>
        <label>3</label>
    </ligand>
</feature>
<evidence type="ECO:0000256" key="9">
    <source>
        <dbReference type="PIRSR" id="PIRSR621190-2"/>
    </source>
</evidence>
<dbReference type="InterPro" id="IPR001818">
    <property type="entry name" value="Pept_M10_metallopeptidase"/>
</dbReference>
<evidence type="ECO:0000259" key="10">
    <source>
        <dbReference type="PROSITE" id="PS50041"/>
    </source>
</evidence>
<feature type="binding site" evidence="9">
    <location>
        <position position="238"/>
    </location>
    <ligand>
        <name>Zn(2+)</name>
        <dbReference type="ChEBI" id="CHEBI:29105"/>
        <label>2</label>
        <note>catalytic</note>
    </ligand>
</feature>
<dbReference type="Pfam" id="PF00059">
    <property type="entry name" value="Lectin_C"/>
    <property type="match status" value="1"/>
</dbReference>
<keyword evidence="6 9" id="KW-0862">Zinc</keyword>
<dbReference type="GO" id="GO:0005615">
    <property type="term" value="C:extracellular space"/>
    <property type="evidence" value="ECO:0007669"/>
    <property type="project" value="TreeGrafter"/>
</dbReference>
<feature type="binding site" evidence="9">
    <location>
        <position position="169"/>
    </location>
    <ligand>
        <name>Ca(2+)</name>
        <dbReference type="ChEBI" id="CHEBI:29108"/>
        <label>3</label>
    </ligand>
</feature>
<dbReference type="GO" id="GO:0006508">
    <property type="term" value="P:proteolysis"/>
    <property type="evidence" value="ECO:0007669"/>
    <property type="project" value="UniProtKB-KW"/>
</dbReference>
<evidence type="ECO:0000256" key="7">
    <source>
        <dbReference type="ARBA" id="ARBA00023049"/>
    </source>
</evidence>
<dbReference type="InterPro" id="IPR033739">
    <property type="entry name" value="M10A_MMP"/>
</dbReference>
<evidence type="ECO:0000256" key="8">
    <source>
        <dbReference type="PIRSR" id="PIRSR621190-1"/>
    </source>
</evidence>
<dbReference type="SUPFAM" id="SSF47090">
    <property type="entry name" value="PGBD-like"/>
    <property type="match status" value="1"/>
</dbReference>
<evidence type="ECO:0000256" key="2">
    <source>
        <dbReference type="ARBA" id="ARBA00022670"/>
    </source>
</evidence>
<feature type="binding site" evidence="9">
    <location>
        <position position="186"/>
    </location>
    <ligand>
        <name>Zn(2+)</name>
        <dbReference type="ChEBI" id="CHEBI:29105"/>
        <label>1</label>
    </ligand>
</feature>
<dbReference type="SUPFAM" id="SSF56436">
    <property type="entry name" value="C-type lectin-like"/>
    <property type="match status" value="1"/>
</dbReference>
<feature type="binding site" evidence="9">
    <location>
        <position position="224"/>
    </location>
    <ligand>
        <name>Zn(2+)</name>
        <dbReference type="ChEBI" id="CHEBI:29105"/>
        <label>2</label>
        <note>catalytic</note>
    </ligand>
</feature>
<dbReference type="InterPro" id="IPR016187">
    <property type="entry name" value="CTDL_fold"/>
</dbReference>
<keyword evidence="2" id="KW-0645">Protease</keyword>
<feature type="binding site" evidence="9">
    <location>
        <position position="188"/>
    </location>
    <ligand>
        <name>Ca(2+)</name>
        <dbReference type="ChEBI" id="CHEBI:29108"/>
        <label>3</label>
    </ligand>
</feature>
<evidence type="ECO:0000256" key="1">
    <source>
        <dbReference type="ARBA" id="ARBA00010370"/>
    </source>
</evidence>
<dbReference type="WBParaSite" id="ACRNAN_scaffold5177.g16578.t1">
    <property type="protein sequence ID" value="ACRNAN_scaffold5177.g16578.t1"/>
    <property type="gene ID" value="ACRNAN_scaffold5177.g16578"/>
</dbReference>
<evidence type="ECO:0000313" key="11">
    <source>
        <dbReference type="Proteomes" id="UP000887540"/>
    </source>
</evidence>
<dbReference type="Gene3D" id="3.10.100.10">
    <property type="entry name" value="Mannose-Binding Protein A, subunit A"/>
    <property type="match status" value="1"/>
</dbReference>
<feature type="binding site" evidence="9">
    <location>
        <position position="189"/>
    </location>
    <ligand>
        <name>Ca(2+)</name>
        <dbReference type="ChEBI" id="CHEBI:29108"/>
        <label>1</label>
    </ligand>
</feature>
<dbReference type="SMART" id="SM00034">
    <property type="entry name" value="CLECT"/>
    <property type="match status" value="1"/>
</dbReference>
<keyword evidence="7" id="KW-0482">Metalloprotease</keyword>
<comment type="cofactor">
    <cofactor evidence="9">
        <name>Ca(2+)</name>
        <dbReference type="ChEBI" id="CHEBI:29108"/>
    </cofactor>
    <text evidence="9">Can bind about 5 Ca(2+) ions per subunit.</text>
</comment>
<dbReference type="InterPro" id="IPR024079">
    <property type="entry name" value="MetalloPept_cat_dom_sf"/>
</dbReference>
<comment type="similarity">
    <text evidence="1">Belongs to the peptidase M10A family.</text>
</comment>
<dbReference type="InterPro" id="IPR001304">
    <property type="entry name" value="C-type_lectin-like"/>
</dbReference>
<feature type="binding site" evidence="9">
    <location>
        <position position="176"/>
    </location>
    <ligand>
        <name>Zn(2+)</name>
        <dbReference type="ChEBI" id="CHEBI:29105"/>
        <label>1</label>
    </ligand>
</feature>
<sequence length="389" mass="44550">MIILINMALASLDEPEKVTMMDAIDYLQKYGYVRHSSLLENASNNSVIKDTQTIIKRGIAEFQETAGLPKTGDLDNKTKEMFTAPRCAVSDAQSEFDMKWEKNDLVYTILNYSPDLTRDEIREAIDAAFAKWSAVIPLNFKEADQDGDHIDIRIGFYRKRHGDNDPFDGEGGALAHAHWPPSGDIHFDDDEKWAYKNEEKILLKKNNKYVYRDLLQTATHEIGHTIGLDHVRRNDSIMKTFYVVSTDSNGRYIEPQLFQFDIEKIQRRYADWTYYEKANKCLRLSSNSGFFNDIDSYCKSNGATLVTIHSADENNFLADFIKKALSSSSSSSVWIGLVDPDKDAFFTWTDDSDFDFLDWQPNQPDNVDGNQHNVIFGPLVKGQNEFGHW</sequence>
<organism evidence="11 12">
    <name type="scientific">Acrobeloides nanus</name>
    <dbReference type="NCBI Taxonomy" id="290746"/>
    <lineage>
        <taxon>Eukaryota</taxon>
        <taxon>Metazoa</taxon>
        <taxon>Ecdysozoa</taxon>
        <taxon>Nematoda</taxon>
        <taxon>Chromadorea</taxon>
        <taxon>Rhabditida</taxon>
        <taxon>Tylenchina</taxon>
        <taxon>Cephalobomorpha</taxon>
        <taxon>Cephaloboidea</taxon>
        <taxon>Cephalobidae</taxon>
        <taxon>Acrobeloides</taxon>
    </lineage>
</organism>
<dbReference type="InterPro" id="IPR021190">
    <property type="entry name" value="Pept_M10A"/>
</dbReference>
<dbReference type="InterPro" id="IPR006026">
    <property type="entry name" value="Peptidase_Metallo"/>
</dbReference>
<feature type="binding site" evidence="9">
    <location>
        <position position="151"/>
    </location>
    <ligand>
        <name>Ca(2+)</name>
        <dbReference type="ChEBI" id="CHEBI:29108"/>
        <label>2</label>
    </ligand>
</feature>
<proteinExistence type="inferred from homology"/>
<feature type="binding site" evidence="9">
    <location>
        <position position="191"/>
    </location>
    <ligand>
        <name>Ca(2+)</name>
        <dbReference type="ChEBI" id="CHEBI:29108"/>
        <label>3</label>
    </ligand>
</feature>
<evidence type="ECO:0000256" key="6">
    <source>
        <dbReference type="ARBA" id="ARBA00022833"/>
    </source>
</evidence>
<keyword evidence="4" id="KW-0732">Signal</keyword>
<dbReference type="Pfam" id="PF00413">
    <property type="entry name" value="Peptidase_M10"/>
    <property type="match status" value="1"/>
</dbReference>
<feature type="binding site" description="in inhibited form" evidence="9">
    <location>
        <position position="87"/>
    </location>
    <ligand>
        <name>Zn(2+)</name>
        <dbReference type="ChEBI" id="CHEBI:29105"/>
        <label>2</label>
        <note>catalytic</note>
    </ligand>
</feature>
<dbReference type="SUPFAM" id="SSF55486">
    <property type="entry name" value="Metalloproteases ('zincins'), catalytic domain"/>
    <property type="match status" value="1"/>
</dbReference>
<protein>
    <submittedName>
        <fullName evidence="12">C-type lectin domain-containing protein</fullName>
    </submittedName>
</protein>
<evidence type="ECO:0000256" key="4">
    <source>
        <dbReference type="ARBA" id="ARBA00022729"/>
    </source>
</evidence>
<dbReference type="CDD" id="cd04278">
    <property type="entry name" value="ZnMc_MMP"/>
    <property type="match status" value="1"/>
</dbReference>
<feature type="binding site" evidence="9">
    <location>
        <position position="163"/>
    </location>
    <ligand>
        <name>Zn(2+)</name>
        <dbReference type="ChEBI" id="CHEBI:29105"/>
        <label>1</label>
    </ligand>
</feature>
<dbReference type="GO" id="GO:0030198">
    <property type="term" value="P:extracellular matrix organization"/>
    <property type="evidence" value="ECO:0007669"/>
    <property type="project" value="TreeGrafter"/>
</dbReference>
<dbReference type="Proteomes" id="UP000887540">
    <property type="component" value="Unplaced"/>
</dbReference>
<dbReference type="GO" id="GO:0031012">
    <property type="term" value="C:extracellular matrix"/>
    <property type="evidence" value="ECO:0007669"/>
    <property type="project" value="InterPro"/>
</dbReference>
<keyword evidence="11" id="KW-1185">Reference proteome</keyword>
<evidence type="ECO:0000313" key="12">
    <source>
        <dbReference type="WBParaSite" id="ACRNAN_scaffold5177.g16578.t1"/>
    </source>
</evidence>
<feature type="binding site" evidence="9">
    <location>
        <position position="184"/>
    </location>
    <ligand>
        <name>Ca(2+)</name>
        <dbReference type="ChEBI" id="CHEBI:29108"/>
        <label>2</label>
    </ligand>
</feature>
<dbReference type="GO" id="GO:0030574">
    <property type="term" value="P:collagen catabolic process"/>
    <property type="evidence" value="ECO:0007669"/>
    <property type="project" value="TreeGrafter"/>
</dbReference>
<dbReference type="PANTHER" id="PTHR10201:SF291">
    <property type="entry name" value="MATRIX METALLOPROTEINASE 1, ISOFORM C-RELATED"/>
    <property type="match status" value="1"/>
</dbReference>
<feature type="binding site" evidence="9">
    <location>
        <position position="115"/>
    </location>
    <ligand>
        <name>Ca(2+)</name>
        <dbReference type="ChEBI" id="CHEBI:29108"/>
        <label>1</label>
    </ligand>
</feature>
<keyword evidence="3 9" id="KW-0479">Metal-binding</keyword>
<reference evidence="12" key="1">
    <citation type="submission" date="2022-11" db="UniProtKB">
        <authorList>
            <consortium name="WormBaseParasite"/>
        </authorList>
    </citation>
    <scope>IDENTIFICATION</scope>
</reference>
<feature type="binding site" evidence="9">
    <location>
        <position position="230"/>
    </location>
    <ligand>
        <name>Zn(2+)</name>
        <dbReference type="ChEBI" id="CHEBI:29105"/>
        <label>2</label>
        <note>catalytic</note>
    </ligand>
</feature>
<dbReference type="SMART" id="SM00235">
    <property type="entry name" value="ZnMc"/>
    <property type="match status" value="1"/>
</dbReference>
<feature type="active site" evidence="8">
    <location>
        <position position="221"/>
    </location>
</feature>
<dbReference type="GO" id="GO:0004222">
    <property type="term" value="F:metalloendopeptidase activity"/>
    <property type="evidence" value="ECO:0007669"/>
    <property type="project" value="InterPro"/>
</dbReference>
<dbReference type="PANTHER" id="PTHR10201">
    <property type="entry name" value="MATRIX METALLOPROTEINASE"/>
    <property type="match status" value="1"/>
</dbReference>
<dbReference type="GO" id="GO:0008270">
    <property type="term" value="F:zinc ion binding"/>
    <property type="evidence" value="ECO:0007669"/>
    <property type="project" value="InterPro"/>
</dbReference>
<dbReference type="PROSITE" id="PS50041">
    <property type="entry name" value="C_TYPE_LECTIN_2"/>
    <property type="match status" value="1"/>
</dbReference>
<dbReference type="AlphaFoldDB" id="A0A914E3I2"/>
<dbReference type="InterPro" id="IPR036365">
    <property type="entry name" value="PGBD-like_sf"/>
</dbReference>
<dbReference type="PRINTS" id="PR00138">
    <property type="entry name" value="MATRIXIN"/>
</dbReference>
<keyword evidence="5" id="KW-0378">Hydrolase</keyword>
<evidence type="ECO:0000256" key="3">
    <source>
        <dbReference type="ARBA" id="ARBA00022723"/>
    </source>
</evidence>
<dbReference type="Gene3D" id="3.40.390.10">
    <property type="entry name" value="Collagenase (Catalytic Domain)"/>
    <property type="match status" value="1"/>
</dbReference>
<comment type="cofactor">
    <cofactor evidence="9">
        <name>Zn(2+)</name>
        <dbReference type="ChEBI" id="CHEBI:29105"/>
    </cofactor>
    <text evidence="9">Binds 2 Zn(2+) ions per subunit.</text>
</comment>
<feature type="binding site" evidence="9">
    <location>
        <position position="220"/>
    </location>
    <ligand>
        <name>Zn(2+)</name>
        <dbReference type="ChEBI" id="CHEBI:29105"/>
        <label>2</label>
        <note>catalytic</note>
    </ligand>
</feature>
<feature type="binding site" evidence="9">
    <location>
        <position position="191"/>
    </location>
    <ligand>
        <name>Ca(2+)</name>
        <dbReference type="ChEBI" id="CHEBI:29108"/>
        <label>1</label>
    </ligand>
</feature>